<dbReference type="PANTHER" id="PTHR47970">
    <property type="entry name" value="KINESIN-LIKE PROTEIN KIF11"/>
    <property type="match status" value="1"/>
</dbReference>
<evidence type="ECO:0000256" key="10">
    <source>
        <dbReference type="SAM" id="Coils"/>
    </source>
</evidence>
<dbReference type="AlphaFoldDB" id="A0A8K0FWR6"/>
<dbReference type="InterPro" id="IPR001752">
    <property type="entry name" value="Kinesin_motor_dom"/>
</dbReference>
<evidence type="ECO:0000256" key="3">
    <source>
        <dbReference type="ARBA" id="ARBA00022553"/>
    </source>
</evidence>
<dbReference type="GO" id="GO:0090307">
    <property type="term" value="P:mitotic spindle assembly"/>
    <property type="evidence" value="ECO:0007669"/>
    <property type="project" value="TreeGrafter"/>
</dbReference>
<keyword evidence="13" id="KW-1185">Reference proteome</keyword>
<dbReference type="GO" id="GO:0008574">
    <property type="term" value="F:plus-end-directed microtubule motor activity"/>
    <property type="evidence" value="ECO:0007669"/>
    <property type="project" value="TreeGrafter"/>
</dbReference>
<dbReference type="Proteomes" id="UP000801492">
    <property type="component" value="Unassembled WGS sequence"/>
</dbReference>
<feature type="coiled-coil region" evidence="10">
    <location>
        <begin position="471"/>
        <end position="498"/>
    </location>
</feature>
<dbReference type="OrthoDB" id="123929at2759"/>
<dbReference type="GO" id="GO:0008017">
    <property type="term" value="F:microtubule binding"/>
    <property type="evidence" value="ECO:0007669"/>
    <property type="project" value="InterPro"/>
</dbReference>
<evidence type="ECO:0000256" key="5">
    <source>
        <dbReference type="ARBA" id="ARBA00022840"/>
    </source>
</evidence>
<keyword evidence="5 9" id="KW-0067">ATP-binding</keyword>
<evidence type="ECO:0000256" key="9">
    <source>
        <dbReference type="PROSITE-ProRule" id="PRU00283"/>
    </source>
</evidence>
<keyword evidence="4 9" id="KW-0547">Nucleotide-binding</keyword>
<comment type="similarity">
    <text evidence="9">Belongs to the TRAFAC class myosin-kinesin ATPase superfamily. Kinesin family.</text>
</comment>
<evidence type="ECO:0000313" key="12">
    <source>
        <dbReference type="EMBL" id="KAF2882255.1"/>
    </source>
</evidence>
<gene>
    <name evidence="12" type="ORF">ILUMI_23923</name>
</gene>
<dbReference type="InterPro" id="IPR047149">
    <property type="entry name" value="KIF11-like"/>
</dbReference>
<sequence length="665" mass="75890">MERRANSKLHACDLSILTCGPYGNNIPNGVQHSSSSTCIEQNKNQIHVYLRVKKIDAAIEELYDICDDNTLICKPPADAHCMRRLKKVFKFSKIFGPDANQSDIFNNIVKRKVLSFINGSNCNLLTYGVSASGKTYTIVGTPDQPGLIPRALEYLFRTLPPLPEVPHVKPTALGETIYLSDSQKQVEKDANHVLLTISAFNSYRKQHIQTYRVMQERLSDEPVAEILSDATNISLGVWVSFAEIYNECIYDLLIFKPTAQKRKRLALGYYKGDAYIKDLTSIYVKSSSQAYQILQYGLHKLKYAATSLNDHSSRSHFIFTLKLVFSSSAQEAYSVNTFTFCDLAGSERFKKTQNLGIRLNESAKINTSFAVLGRCIELIRKSKGCPSSIVIPFRESKLTQILQKALLGYETISMIINISPAKDMFDETQHVLHFSAIAKDAKIDQQPIATTTFSDYIENDNSFSAIMLEEEALQNSRIDELETRIAELIENIEQQKVHNKEEREYIMATYKKHLAAAHEYWENRCRKLEQIVDMNRLDRKKITTINLDSSLSSDEENKNQAYFDKKNPNISRSSLADLQGELVELKRQHRMKDAEIDQLLIDKSDLEKAIKDTKAAHANLEMECKAVIKNLQNEVDNRQNIINTLSFTYENYSIWVDDEYEQILK</sequence>
<dbReference type="GO" id="GO:0051231">
    <property type="term" value="P:spindle elongation"/>
    <property type="evidence" value="ECO:0007669"/>
    <property type="project" value="TreeGrafter"/>
</dbReference>
<feature type="binding site" evidence="9">
    <location>
        <begin position="128"/>
        <end position="135"/>
    </location>
    <ligand>
        <name>ATP</name>
        <dbReference type="ChEBI" id="CHEBI:30616"/>
    </ligand>
</feature>
<organism evidence="12 13">
    <name type="scientific">Ignelater luminosus</name>
    <name type="common">Cucubano</name>
    <name type="synonym">Pyrophorus luminosus</name>
    <dbReference type="NCBI Taxonomy" id="2038154"/>
    <lineage>
        <taxon>Eukaryota</taxon>
        <taxon>Metazoa</taxon>
        <taxon>Ecdysozoa</taxon>
        <taxon>Arthropoda</taxon>
        <taxon>Hexapoda</taxon>
        <taxon>Insecta</taxon>
        <taxon>Pterygota</taxon>
        <taxon>Neoptera</taxon>
        <taxon>Endopterygota</taxon>
        <taxon>Coleoptera</taxon>
        <taxon>Polyphaga</taxon>
        <taxon>Elateriformia</taxon>
        <taxon>Elateroidea</taxon>
        <taxon>Elateridae</taxon>
        <taxon>Agrypninae</taxon>
        <taxon>Pyrophorini</taxon>
        <taxon>Ignelater</taxon>
    </lineage>
</organism>
<feature type="domain" description="Kinesin motor" evidence="11">
    <location>
        <begin position="45"/>
        <end position="441"/>
    </location>
</feature>
<keyword evidence="6 10" id="KW-0175">Coiled coil</keyword>
<dbReference type="GO" id="GO:0005634">
    <property type="term" value="C:nucleus"/>
    <property type="evidence" value="ECO:0007669"/>
    <property type="project" value="TreeGrafter"/>
</dbReference>
<dbReference type="PRINTS" id="PR00380">
    <property type="entry name" value="KINESINHEAVY"/>
</dbReference>
<dbReference type="Pfam" id="PF00225">
    <property type="entry name" value="Kinesin"/>
    <property type="match status" value="1"/>
</dbReference>
<protein>
    <recommendedName>
        <fullName evidence="11">Kinesin motor domain-containing protein</fullName>
    </recommendedName>
</protein>
<evidence type="ECO:0000256" key="2">
    <source>
        <dbReference type="ARBA" id="ARBA00022490"/>
    </source>
</evidence>
<dbReference type="InterPro" id="IPR027417">
    <property type="entry name" value="P-loop_NTPase"/>
</dbReference>
<dbReference type="SMART" id="SM00129">
    <property type="entry name" value="KISc"/>
    <property type="match status" value="1"/>
</dbReference>
<dbReference type="GO" id="GO:0005524">
    <property type="term" value="F:ATP binding"/>
    <property type="evidence" value="ECO:0007669"/>
    <property type="project" value="UniProtKB-UniRule"/>
</dbReference>
<comment type="caution">
    <text evidence="12">The sequence shown here is derived from an EMBL/GenBank/DDBJ whole genome shotgun (WGS) entry which is preliminary data.</text>
</comment>
<feature type="coiled-coil region" evidence="10">
    <location>
        <begin position="575"/>
        <end position="623"/>
    </location>
</feature>
<reference evidence="12" key="1">
    <citation type="submission" date="2019-08" db="EMBL/GenBank/DDBJ databases">
        <title>The genome of the North American firefly Photinus pyralis.</title>
        <authorList>
            <consortium name="Photinus pyralis genome working group"/>
            <person name="Fallon T.R."/>
            <person name="Sander Lower S.E."/>
            <person name="Weng J.-K."/>
        </authorList>
    </citation>
    <scope>NUCLEOTIDE SEQUENCE</scope>
    <source>
        <strain evidence="12">TRF0915ILg1</strain>
        <tissue evidence="12">Whole body</tissue>
    </source>
</reference>
<name>A0A8K0FWR6_IGNLU</name>
<evidence type="ECO:0000256" key="1">
    <source>
        <dbReference type="ARBA" id="ARBA00004186"/>
    </source>
</evidence>
<evidence type="ECO:0000256" key="8">
    <source>
        <dbReference type="ARBA" id="ARBA00023212"/>
    </source>
</evidence>
<evidence type="ECO:0000256" key="7">
    <source>
        <dbReference type="ARBA" id="ARBA00023175"/>
    </source>
</evidence>
<evidence type="ECO:0000313" key="13">
    <source>
        <dbReference type="Proteomes" id="UP000801492"/>
    </source>
</evidence>
<dbReference type="GO" id="GO:0007018">
    <property type="term" value="P:microtubule-based movement"/>
    <property type="evidence" value="ECO:0007669"/>
    <property type="project" value="InterPro"/>
</dbReference>
<proteinExistence type="inferred from homology"/>
<dbReference type="Gene3D" id="3.40.850.10">
    <property type="entry name" value="Kinesin motor domain"/>
    <property type="match status" value="1"/>
</dbReference>
<dbReference type="EMBL" id="VTPC01090634">
    <property type="protein sequence ID" value="KAF2882255.1"/>
    <property type="molecule type" value="Genomic_DNA"/>
</dbReference>
<dbReference type="GO" id="GO:0072686">
    <property type="term" value="C:mitotic spindle"/>
    <property type="evidence" value="ECO:0007669"/>
    <property type="project" value="TreeGrafter"/>
</dbReference>
<comment type="subcellular location">
    <subcellularLocation>
        <location evidence="1">Cytoplasm</location>
        <location evidence="1">Cytoskeleton</location>
        <location evidence="1">Spindle</location>
    </subcellularLocation>
</comment>
<accession>A0A8K0FWR6</accession>
<dbReference type="InterPro" id="IPR036961">
    <property type="entry name" value="Kinesin_motor_dom_sf"/>
</dbReference>
<dbReference type="GO" id="GO:0005876">
    <property type="term" value="C:spindle microtubule"/>
    <property type="evidence" value="ECO:0007669"/>
    <property type="project" value="TreeGrafter"/>
</dbReference>
<evidence type="ECO:0000256" key="4">
    <source>
        <dbReference type="ARBA" id="ARBA00022741"/>
    </source>
</evidence>
<evidence type="ECO:0000256" key="6">
    <source>
        <dbReference type="ARBA" id="ARBA00023054"/>
    </source>
</evidence>
<dbReference type="PANTHER" id="PTHR47970:SF29">
    <property type="entry name" value="KINESIN FAMILY MEMBER 20B"/>
    <property type="match status" value="1"/>
</dbReference>
<dbReference type="PROSITE" id="PS50067">
    <property type="entry name" value="KINESIN_MOTOR_2"/>
    <property type="match status" value="1"/>
</dbReference>
<keyword evidence="7 9" id="KW-0505">Motor protein</keyword>
<dbReference type="SUPFAM" id="SSF52540">
    <property type="entry name" value="P-loop containing nucleoside triphosphate hydrolases"/>
    <property type="match status" value="1"/>
</dbReference>
<keyword evidence="3" id="KW-0597">Phosphoprotein</keyword>
<keyword evidence="8" id="KW-0206">Cytoskeleton</keyword>
<evidence type="ECO:0000259" key="11">
    <source>
        <dbReference type="PROSITE" id="PS50067"/>
    </source>
</evidence>
<keyword evidence="2" id="KW-0963">Cytoplasm</keyword>